<evidence type="ECO:0000313" key="5">
    <source>
        <dbReference type="EMBL" id="QGF25167.1"/>
    </source>
</evidence>
<keyword evidence="6" id="KW-1185">Reference proteome</keyword>
<feature type="compositionally biased region" description="Low complexity" evidence="3">
    <location>
        <begin position="26"/>
        <end position="39"/>
    </location>
</feature>
<feature type="domain" description="Resuscitation-promoting factor core lysozyme-like" evidence="4">
    <location>
        <begin position="64"/>
        <end position="134"/>
    </location>
</feature>
<evidence type="ECO:0000256" key="3">
    <source>
        <dbReference type="SAM" id="MobiDB-lite"/>
    </source>
</evidence>
<dbReference type="CDD" id="cd13925">
    <property type="entry name" value="RPF"/>
    <property type="match status" value="1"/>
</dbReference>
<dbReference type="Pfam" id="PF06737">
    <property type="entry name" value="Transglycosylas"/>
    <property type="match status" value="1"/>
</dbReference>
<reference evidence="5 6" key="1">
    <citation type="submission" date="2019-10" db="EMBL/GenBank/DDBJ databases">
        <title>Genomic analysis of Raineyella sp. CBA3103.</title>
        <authorList>
            <person name="Roh S.W."/>
        </authorList>
    </citation>
    <scope>NUCLEOTIDE SEQUENCE [LARGE SCALE GENOMIC DNA]</scope>
    <source>
        <strain evidence="5 6">CBA3103</strain>
    </source>
</reference>
<dbReference type="AlphaFoldDB" id="A0A5Q2FHA3"/>
<dbReference type="InterPro" id="IPR023346">
    <property type="entry name" value="Lysozyme-like_dom_sf"/>
</dbReference>
<name>A0A5Q2FHA3_9ACTN</name>
<dbReference type="SUPFAM" id="SSF53955">
    <property type="entry name" value="Lysozyme-like"/>
    <property type="match status" value="1"/>
</dbReference>
<organism evidence="5 6">
    <name type="scientific">Raineyella fluvialis</name>
    <dbReference type="NCBI Taxonomy" id="2662261"/>
    <lineage>
        <taxon>Bacteria</taxon>
        <taxon>Bacillati</taxon>
        <taxon>Actinomycetota</taxon>
        <taxon>Actinomycetes</taxon>
        <taxon>Propionibacteriales</taxon>
        <taxon>Propionibacteriaceae</taxon>
        <taxon>Raineyella</taxon>
    </lineage>
</organism>
<dbReference type="GO" id="GO:0016787">
    <property type="term" value="F:hydrolase activity"/>
    <property type="evidence" value="ECO:0007669"/>
    <property type="project" value="UniProtKB-KW"/>
</dbReference>
<dbReference type="EMBL" id="CP045725">
    <property type="protein sequence ID" value="QGF25167.1"/>
    <property type="molecule type" value="Genomic_DNA"/>
</dbReference>
<evidence type="ECO:0000256" key="1">
    <source>
        <dbReference type="ARBA" id="ARBA00010830"/>
    </source>
</evidence>
<proteinExistence type="inferred from homology"/>
<comment type="similarity">
    <text evidence="1">Belongs to the transglycosylase family. Rpf subfamily.</text>
</comment>
<evidence type="ECO:0000256" key="2">
    <source>
        <dbReference type="ARBA" id="ARBA00022801"/>
    </source>
</evidence>
<evidence type="ECO:0000259" key="4">
    <source>
        <dbReference type="Pfam" id="PF06737"/>
    </source>
</evidence>
<dbReference type="InterPro" id="IPR010618">
    <property type="entry name" value="RPF"/>
</dbReference>
<gene>
    <name evidence="5" type="ORF">Rai3103_09730</name>
</gene>
<evidence type="ECO:0000313" key="6">
    <source>
        <dbReference type="Proteomes" id="UP000386847"/>
    </source>
</evidence>
<feature type="region of interest" description="Disordered" evidence="3">
    <location>
        <begin position="26"/>
        <end position="63"/>
    </location>
</feature>
<feature type="compositionally biased region" description="Low complexity" evidence="3">
    <location>
        <begin position="46"/>
        <end position="63"/>
    </location>
</feature>
<keyword evidence="2" id="KW-0378">Hydrolase</keyword>
<sequence>MEYHGKHRWVASRYLNDLTTSTVKKAASTTKPAAAQSHQTAKRSTVKATTKSTSSPAATVSSGSTVWDRIAQCESGGNWSINTGNGFSGGLQFTPSTWSAYGGTGSASSASREQQIAVAQRVQASQGWGAWPVCSVKAGV</sequence>
<dbReference type="KEGG" id="rain:Rai3103_09730"/>
<accession>A0A5Q2FHA3</accession>
<dbReference type="Proteomes" id="UP000386847">
    <property type="component" value="Chromosome"/>
</dbReference>
<dbReference type="Gene3D" id="1.10.530.10">
    <property type="match status" value="1"/>
</dbReference>
<protein>
    <recommendedName>
        <fullName evidence="4">Resuscitation-promoting factor core lysozyme-like domain-containing protein</fullName>
    </recommendedName>
</protein>